<name>A0A1G9ZY36_ALLAB</name>
<sequence>MPGFGTTVPNLWPRSCPSVLIALMLTITETAAPTIPTTEGDTDEVIRVGYGRCRACRCNNFSGLSSWCSHIGCAHHFSAHE</sequence>
<accession>A0A1G9ZY36</accession>
<keyword evidence="2" id="KW-1185">Reference proteome</keyword>
<dbReference type="EMBL" id="LT629701">
    <property type="protein sequence ID" value="SDN25603.1"/>
    <property type="molecule type" value="Genomic_DNA"/>
</dbReference>
<dbReference type="Proteomes" id="UP000183376">
    <property type="component" value="Chromosome I"/>
</dbReference>
<evidence type="ECO:0000313" key="2">
    <source>
        <dbReference type="Proteomes" id="UP000183376"/>
    </source>
</evidence>
<evidence type="ECO:0000313" key="1">
    <source>
        <dbReference type="EMBL" id="SDN25603.1"/>
    </source>
</evidence>
<gene>
    <name evidence="1" type="ORF">SAMN04489726_5744</name>
</gene>
<dbReference type="AlphaFoldDB" id="A0A1G9ZY36"/>
<organism evidence="1 2">
    <name type="scientific">Allokutzneria albata</name>
    <name type="common">Kibdelosporangium albatum</name>
    <dbReference type="NCBI Taxonomy" id="211114"/>
    <lineage>
        <taxon>Bacteria</taxon>
        <taxon>Bacillati</taxon>
        <taxon>Actinomycetota</taxon>
        <taxon>Actinomycetes</taxon>
        <taxon>Pseudonocardiales</taxon>
        <taxon>Pseudonocardiaceae</taxon>
        <taxon>Allokutzneria</taxon>
    </lineage>
</organism>
<evidence type="ECO:0008006" key="3">
    <source>
        <dbReference type="Google" id="ProtNLM"/>
    </source>
</evidence>
<protein>
    <recommendedName>
        <fullName evidence="3">Secreted protein</fullName>
    </recommendedName>
</protein>
<reference evidence="1 2" key="1">
    <citation type="submission" date="2016-10" db="EMBL/GenBank/DDBJ databases">
        <authorList>
            <person name="de Groot N.N."/>
        </authorList>
    </citation>
    <scope>NUCLEOTIDE SEQUENCE [LARGE SCALE GENOMIC DNA]</scope>
    <source>
        <strain evidence="1 2">DSM 44149</strain>
    </source>
</reference>
<proteinExistence type="predicted"/>